<dbReference type="Gene3D" id="3.30.420.40">
    <property type="match status" value="1"/>
</dbReference>
<accession>A0A0J9E3U0</accession>
<dbReference type="GO" id="GO:0004340">
    <property type="term" value="F:glucokinase activity"/>
    <property type="evidence" value="ECO:0007669"/>
    <property type="project" value="UniProtKB-EC"/>
</dbReference>
<dbReference type="GO" id="GO:0006096">
    <property type="term" value="P:glycolytic process"/>
    <property type="evidence" value="ECO:0007669"/>
    <property type="project" value="InterPro"/>
</dbReference>
<evidence type="ECO:0000256" key="3">
    <source>
        <dbReference type="RuleBase" id="RU004046"/>
    </source>
</evidence>
<organism evidence="4 5">
    <name type="scientific">Candidatus Rhodobacter oscarellae</name>
    <dbReference type="NCBI Taxonomy" id="1675527"/>
    <lineage>
        <taxon>Bacteria</taxon>
        <taxon>Pseudomonadati</taxon>
        <taxon>Pseudomonadota</taxon>
        <taxon>Alphaproteobacteria</taxon>
        <taxon>Rhodobacterales</taxon>
        <taxon>Rhodobacter group</taxon>
        <taxon>Rhodobacter</taxon>
    </lineage>
</organism>
<evidence type="ECO:0000256" key="2">
    <source>
        <dbReference type="ARBA" id="ARBA00022777"/>
    </source>
</evidence>
<keyword evidence="5" id="KW-1185">Reference proteome</keyword>
<comment type="similarity">
    <text evidence="3">Belongs to the bacterial glucokinase family.</text>
</comment>
<dbReference type="OrthoDB" id="9800595at2"/>
<dbReference type="InterPro" id="IPR050201">
    <property type="entry name" value="Bacterial_glucokinase"/>
</dbReference>
<dbReference type="Gene3D" id="3.40.367.20">
    <property type="match status" value="1"/>
</dbReference>
<sequence>MTDPKQMLSLVADVGGTNTRVGLARGTALDQSSVTRFRNEAFDDLGAVLSAYMAERALEAVDGAAVAMAGPVRDGVAELTNLNWRIDLPGLRAVTGGTHAAVLNDLQAQGYGLTHIAPQNLREIVPGPTGDGTKVVVGIGTGFNIAPVYPTPNGAFVPPSEAGHVSLPVHSQTDLSLAAHVAQSHGFADVEEVLSGRGVENVYAWLRQEAGDPGQASANDIFASFSLGGDPFARATFEAFARVMGVVTGDIALNTLPTGGIFFSGGVARALGRHLLELGFREAFRNKGRFSGFMDGFAIHVIEDDFAALSGAAEHLVQAISASDIT</sequence>
<dbReference type="InterPro" id="IPR003836">
    <property type="entry name" value="Glucokinase"/>
</dbReference>
<dbReference type="CDD" id="cd24008">
    <property type="entry name" value="ASKHA_NBD_GLK"/>
    <property type="match status" value="1"/>
</dbReference>
<dbReference type="GO" id="GO:0005536">
    <property type="term" value="F:D-glucose binding"/>
    <property type="evidence" value="ECO:0007669"/>
    <property type="project" value="InterPro"/>
</dbReference>
<protein>
    <submittedName>
        <fullName evidence="4">Glucokinase</fullName>
        <ecNumber evidence="4">2.7.1.2</ecNumber>
    </submittedName>
</protein>
<keyword evidence="2 4" id="KW-0418">Kinase</keyword>
<dbReference type="Proteomes" id="UP000037178">
    <property type="component" value="Unassembled WGS sequence"/>
</dbReference>
<comment type="caution">
    <text evidence="4">The sequence shown here is derived from an EMBL/GenBank/DDBJ whole genome shotgun (WGS) entry which is preliminary data.</text>
</comment>
<dbReference type="SUPFAM" id="SSF53067">
    <property type="entry name" value="Actin-like ATPase domain"/>
    <property type="match status" value="1"/>
</dbReference>
<dbReference type="GO" id="GO:0005829">
    <property type="term" value="C:cytosol"/>
    <property type="evidence" value="ECO:0007669"/>
    <property type="project" value="TreeGrafter"/>
</dbReference>
<dbReference type="EMBL" id="LFTY01000002">
    <property type="protein sequence ID" value="KMW57382.1"/>
    <property type="molecule type" value="Genomic_DNA"/>
</dbReference>
<dbReference type="PANTHER" id="PTHR47690">
    <property type="entry name" value="GLUCOKINASE"/>
    <property type="match status" value="1"/>
</dbReference>
<dbReference type="AlphaFoldDB" id="A0A0J9E3U0"/>
<gene>
    <name evidence="4" type="ORF">AIOL_002345</name>
</gene>
<keyword evidence="1 4" id="KW-0808">Transferase</keyword>
<dbReference type="Pfam" id="PF02685">
    <property type="entry name" value="Glucokinase"/>
    <property type="match status" value="1"/>
</dbReference>
<evidence type="ECO:0000256" key="1">
    <source>
        <dbReference type="ARBA" id="ARBA00022679"/>
    </source>
</evidence>
<evidence type="ECO:0000313" key="5">
    <source>
        <dbReference type="Proteomes" id="UP000037178"/>
    </source>
</evidence>
<name>A0A0J9E3U0_9RHOB</name>
<dbReference type="PANTHER" id="PTHR47690:SF1">
    <property type="entry name" value="GLUCOKINASE"/>
    <property type="match status" value="1"/>
</dbReference>
<dbReference type="EC" id="2.7.1.2" evidence="4"/>
<evidence type="ECO:0000313" key="4">
    <source>
        <dbReference type="EMBL" id="KMW57382.1"/>
    </source>
</evidence>
<dbReference type="RefSeq" id="WP_049643115.1">
    <property type="nucleotide sequence ID" value="NZ_LFTY01000002.1"/>
</dbReference>
<reference evidence="4 5" key="1">
    <citation type="submission" date="2015-06" db="EMBL/GenBank/DDBJ databases">
        <title>Draft genome sequence of an Alphaproteobacteria species associated to the Mediterranean sponge Oscarella lobularis.</title>
        <authorList>
            <person name="Jourda C."/>
            <person name="Santini S."/>
            <person name="Claverie J.-M."/>
        </authorList>
    </citation>
    <scope>NUCLEOTIDE SEQUENCE [LARGE SCALE GENOMIC DNA]</scope>
    <source>
        <strain evidence="4">IGS</strain>
    </source>
</reference>
<dbReference type="STRING" id="1675527.AIOL_002345"/>
<dbReference type="PATRIC" id="fig|1675527.3.peg.2459"/>
<proteinExistence type="inferred from homology"/>
<dbReference type="InterPro" id="IPR043129">
    <property type="entry name" value="ATPase_NBD"/>
</dbReference>
<dbReference type="GO" id="GO:0005524">
    <property type="term" value="F:ATP binding"/>
    <property type="evidence" value="ECO:0007669"/>
    <property type="project" value="InterPro"/>
</dbReference>